<feature type="domain" description="Glucose/Sorbosone dehydrogenase" evidence="2">
    <location>
        <begin position="31"/>
        <end position="359"/>
    </location>
</feature>
<proteinExistence type="predicted"/>
<reference evidence="3 4" key="1">
    <citation type="submission" date="2018-08" db="EMBL/GenBank/DDBJ databases">
        <title>Wenzhouxiangella salilacus sp. nov., a novel bacterium isolated from a saline lake in Xinjiang Province, China.</title>
        <authorList>
            <person name="Han S."/>
        </authorList>
    </citation>
    <scope>NUCLEOTIDE SEQUENCE [LARGE SCALE GENOMIC DNA]</scope>
    <source>
        <strain evidence="3 4">XDB06</strain>
    </source>
</reference>
<dbReference type="Proteomes" id="UP000260351">
    <property type="component" value="Unassembled WGS sequence"/>
</dbReference>
<dbReference type="PANTHER" id="PTHR19328">
    <property type="entry name" value="HEDGEHOG-INTERACTING PROTEIN"/>
    <property type="match status" value="1"/>
</dbReference>
<accession>A0A3E1KC55</accession>
<evidence type="ECO:0000313" key="3">
    <source>
        <dbReference type="EMBL" id="RFF32289.1"/>
    </source>
</evidence>
<dbReference type="InterPro" id="IPR011041">
    <property type="entry name" value="Quinoprot_gluc/sorb_DH_b-prop"/>
</dbReference>
<dbReference type="EMBL" id="QUZK01000012">
    <property type="protein sequence ID" value="RFF32289.1"/>
    <property type="molecule type" value="Genomic_DNA"/>
</dbReference>
<sequence>MARIAVLFSLILMCCTLRAQPLAVETHVDGLEHPWSMVFLPDGRALVTERPGRLRVIAANGRLVEAPVAGTPEVYADSQGGLMGLALHPDYAENGWIYMTLAHGTAQANATRVVRGRLEEGAWTANEVLFTAQPFKDTPVHYGGRMAFLPDGTLLVSVGDGFDYREHAQRLDSHLGKIIRIHDDGSVPADNPFRSREDALPEIFSLGHRNPQGLVVEPGTGHIWSHEHGPRGGDELNLIRAGNNYGWPVVTQGVDYSGARVTPYTTRPGMIDPVHGWTPSIAPAGMGQYHGSLFSEWQGDLLVASLVEKTVRRVAIENGEVVGDAPLGLELEHRLRDVRVGPDGALYVLTDEKSGQIIRISY</sequence>
<name>A0A3E1KC55_9GAMM</name>
<feature type="signal peptide" evidence="1">
    <location>
        <begin position="1"/>
        <end position="19"/>
    </location>
</feature>
<dbReference type="InterPro" id="IPR011042">
    <property type="entry name" value="6-blade_b-propeller_TolB-like"/>
</dbReference>
<gene>
    <name evidence="3" type="ORF">DZC52_02140</name>
</gene>
<organism evidence="3 4">
    <name type="scientific">Wenzhouxiangella sediminis</name>
    <dbReference type="NCBI Taxonomy" id="1792836"/>
    <lineage>
        <taxon>Bacteria</taxon>
        <taxon>Pseudomonadati</taxon>
        <taxon>Pseudomonadota</taxon>
        <taxon>Gammaproteobacteria</taxon>
        <taxon>Chromatiales</taxon>
        <taxon>Wenzhouxiangellaceae</taxon>
        <taxon>Wenzhouxiangella</taxon>
    </lineage>
</organism>
<keyword evidence="4" id="KW-1185">Reference proteome</keyword>
<evidence type="ECO:0000259" key="2">
    <source>
        <dbReference type="Pfam" id="PF07995"/>
    </source>
</evidence>
<evidence type="ECO:0000256" key="1">
    <source>
        <dbReference type="SAM" id="SignalP"/>
    </source>
</evidence>
<comment type="caution">
    <text evidence="3">The sequence shown here is derived from an EMBL/GenBank/DDBJ whole genome shotgun (WGS) entry which is preliminary data.</text>
</comment>
<feature type="chain" id="PRO_5017635526" evidence="1">
    <location>
        <begin position="20"/>
        <end position="362"/>
    </location>
</feature>
<dbReference type="Gene3D" id="2.120.10.30">
    <property type="entry name" value="TolB, C-terminal domain"/>
    <property type="match status" value="1"/>
</dbReference>
<evidence type="ECO:0000313" key="4">
    <source>
        <dbReference type="Proteomes" id="UP000260351"/>
    </source>
</evidence>
<dbReference type="InterPro" id="IPR012938">
    <property type="entry name" value="Glc/Sorbosone_DH"/>
</dbReference>
<dbReference type="RefSeq" id="WP_116649471.1">
    <property type="nucleotide sequence ID" value="NZ_QUZK01000012.1"/>
</dbReference>
<dbReference type="SUPFAM" id="SSF50952">
    <property type="entry name" value="Soluble quinoprotein glucose dehydrogenase"/>
    <property type="match status" value="1"/>
</dbReference>
<protein>
    <submittedName>
        <fullName evidence="3">PQQ-dependent sugar dehydrogenase</fullName>
    </submittedName>
</protein>
<dbReference type="OrthoDB" id="9770043at2"/>
<dbReference type="PANTHER" id="PTHR19328:SF75">
    <property type="entry name" value="ALDOSE SUGAR DEHYDROGENASE YLII"/>
    <property type="match status" value="1"/>
</dbReference>
<keyword evidence="1" id="KW-0732">Signal</keyword>
<dbReference type="AlphaFoldDB" id="A0A3E1KC55"/>
<dbReference type="Pfam" id="PF07995">
    <property type="entry name" value="GSDH"/>
    <property type="match status" value="1"/>
</dbReference>